<keyword evidence="3" id="KW-1185">Reference proteome</keyword>
<dbReference type="GO" id="GO:0006633">
    <property type="term" value="P:fatty acid biosynthetic process"/>
    <property type="evidence" value="ECO:0007669"/>
    <property type="project" value="TreeGrafter"/>
</dbReference>
<comment type="caution">
    <text evidence="2">The sequence shown here is derived from an EMBL/GenBank/DDBJ whole genome shotgun (WGS) entry which is preliminary data.</text>
</comment>
<organism evidence="2 3">
    <name type="scientific">Puccinia striiformis f. sp. tritici PST-78</name>
    <dbReference type="NCBI Taxonomy" id="1165861"/>
    <lineage>
        <taxon>Eukaryota</taxon>
        <taxon>Fungi</taxon>
        <taxon>Dikarya</taxon>
        <taxon>Basidiomycota</taxon>
        <taxon>Pucciniomycotina</taxon>
        <taxon>Pucciniomycetes</taxon>
        <taxon>Pucciniales</taxon>
        <taxon>Pucciniaceae</taxon>
        <taxon>Puccinia</taxon>
    </lineage>
</organism>
<protein>
    <recommendedName>
        <fullName evidence="1">CoA carboxyltransferase N-terminal domain-containing protein</fullName>
    </recommendedName>
</protein>
<gene>
    <name evidence="2" type="ORF">PSTG_01554</name>
</gene>
<dbReference type="Proteomes" id="UP000054564">
    <property type="component" value="Unassembled WGS sequence"/>
</dbReference>
<sequence>MFTRTGQTILEIASHGRRIRLVIEDTSDSPQAIRAMIDDLPYFVVKFGAYKEEWLQPEQHKAQFTDPPVATELVQGECGTPQEISKPPGRNTVGRVTRMFLIKTLQFPNGRRMIVFANNITFKMGSSCPAKDDFFYQGTELTCKLGVPRIYLSANSGV</sequence>
<dbReference type="SUPFAM" id="SSF52096">
    <property type="entry name" value="ClpP/crotonase"/>
    <property type="match status" value="1"/>
</dbReference>
<dbReference type="EMBL" id="AJIL01000008">
    <property type="protein sequence ID" value="KNF05338.1"/>
    <property type="molecule type" value="Genomic_DNA"/>
</dbReference>
<dbReference type="AlphaFoldDB" id="A0A0L0W1B8"/>
<dbReference type="PANTHER" id="PTHR45728">
    <property type="entry name" value="ACETYL-COA CARBOXYLASE, ISOFORM A"/>
    <property type="match status" value="1"/>
</dbReference>
<dbReference type="InterPro" id="IPR049076">
    <property type="entry name" value="ACCA"/>
</dbReference>
<accession>A0A0L0W1B8</accession>
<dbReference type="GO" id="GO:0003989">
    <property type="term" value="F:acetyl-CoA carboxylase activity"/>
    <property type="evidence" value="ECO:0007669"/>
    <property type="project" value="InterPro"/>
</dbReference>
<dbReference type="OrthoDB" id="3042633at2759"/>
<dbReference type="PANTHER" id="PTHR45728:SF3">
    <property type="entry name" value="ACETYL-COA CARBOXYLASE"/>
    <property type="match status" value="1"/>
</dbReference>
<name>A0A0L0W1B8_9BASI</name>
<dbReference type="GO" id="GO:0005739">
    <property type="term" value="C:mitochondrion"/>
    <property type="evidence" value="ECO:0007669"/>
    <property type="project" value="TreeGrafter"/>
</dbReference>
<feature type="domain" description="CoA carboxyltransferase N-terminal" evidence="1">
    <location>
        <begin position="21"/>
        <end position="158"/>
    </location>
</feature>
<proteinExistence type="predicted"/>
<dbReference type="InterPro" id="IPR011762">
    <property type="entry name" value="COA_CT_N"/>
</dbReference>
<evidence type="ECO:0000259" key="1">
    <source>
        <dbReference type="PROSITE" id="PS50980"/>
    </source>
</evidence>
<dbReference type="STRING" id="1165861.A0A0L0W1B8"/>
<dbReference type="Gene3D" id="3.90.226.10">
    <property type="entry name" value="2-enoyl-CoA Hydratase, Chain A, domain 1"/>
    <property type="match status" value="1"/>
</dbReference>
<dbReference type="InterPro" id="IPR029045">
    <property type="entry name" value="ClpP/crotonase-like_dom_sf"/>
</dbReference>
<evidence type="ECO:0000313" key="2">
    <source>
        <dbReference type="EMBL" id="KNF05338.1"/>
    </source>
</evidence>
<dbReference type="PROSITE" id="PS50980">
    <property type="entry name" value="COA_CT_NTER"/>
    <property type="match status" value="1"/>
</dbReference>
<evidence type="ECO:0000313" key="3">
    <source>
        <dbReference type="Proteomes" id="UP000054564"/>
    </source>
</evidence>
<reference evidence="3" key="1">
    <citation type="submission" date="2014-03" db="EMBL/GenBank/DDBJ databases">
        <title>The Genome Sequence of Puccinia striiformis f. sp. tritici PST-78.</title>
        <authorList>
            <consortium name="The Broad Institute Genome Sequencing Platform"/>
            <person name="Cuomo C."/>
            <person name="Hulbert S."/>
            <person name="Chen X."/>
            <person name="Walker B."/>
            <person name="Young S.K."/>
            <person name="Zeng Q."/>
            <person name="Gargeya S."/>
            <person name="Fitzgerald M."/>
            <person name="Haas B."/>
            <person name="Abouelleil A."/>
            <person name="Alvarado L."/>
            <person name="Arachchi H.M."/>
            <person name="Berlin A.M."/>
            <person name="Chapman S.B."/>
            <person name="Goldberg J."/>
            <person name="Griggs A."/>
            <person name="Gujja S."/>
            <person name="Hansen M."/>
            <person name="Howarth C."/>
            <person name="Imamovic A."/>
            <person name="Larimer J."/>
            <person name="McCowan C."/>
            <person name="Montmayeur A."/>
            <person name="Murphy C."/>
            <person name="Neiman D."/>
            <person name="Pearson M."/>
            <person name="Priest M."/>
            <person name="Roberts A."/>
            <person name="Saif S."/>
            <person name="Shea T."/>
            <person name="Sisk P."/>
            <person name="Sykes S."/>
            <person name="Wortman J."/>
            <person name="Nusbaum C."/>
            <person name="Birren B."/>
        </authorList>
    </citation>
    <scope>NUCLEOTIDE SEQUENCE [LARGE SCALE GENOMIC DNA]</scope>
    <source>
        <strain evidence="3">race PST-78</strain>
    </source>
</reference>